<feature type="transmembrane region" description="Helical" evidence="10">
    <location>
        <begin position="133"/>
        <end position="154"/>
    </location>
</feature>
<feature type="compositionally biased region" description="Basic and acidic residues" evidence="11">
    <location>
        <begin position="1"/>
        <end position="18"/>
    </location>
</feature>
<feature type="transmembrane region" description="Helical" evidence="10">
    <location>
        <begin position="510"/>
        <end position="530"/>
    </location>
</feature>
<evidence type="ECO:0000256" key="7">
    <source>
        <dbReference type="ARBA" id="ARBA00022824"/>
    </source>
</evidence>
<proteinExistence type="inferred from homology"/>
<evidence type="ECO:0000256" key="2">
    <source>
        <dbReference type="ARBA" id="ARBA00004922"/>
    </source>
</evidence>
<dbReference type="AlphaFoldDB" id="A0A2S5BF50"/>
<dbReference type="STRING" id="741276.A0A2S5BF50"/>
<feature type="transmembrane region" description="Helical" evidence="10">
    <location>
        <begin position="388"/>
        <end position="415"/>
    </location>
</feature>
<evidence type="ECO:0000256" key="8">
    <source>
        <dbReference type="ARBA" id="ARBA00022989"/>
    </source>
</evidence>
<evidence type="ECO:0000313" key="12">
    <source>
        <dbReference type="EMBL" id="POY75373.1"/>
    </source>
</evidence>
<dbReference type="Pfam" id="PF03155">
    <property type="entry name" value="Alg6_Alg8"/>
    <property type="match status" value="1"/>
</dbReference>
<dbReference type="EC" id="2.4.1.-" evidence="10"/>
<keyword evidence="13" id="KW-1185">Reference proteome</keyword>
<protein>
    <recommendedName>
        <fullName evidence="10">Alpha-1,3-glucosyltransferase</fullName>
        <ecNumber evidence="10">2.4.1.-</ecNumber>
    </recommendedName>
</protein>
<evidence type="ECO:0000256" key="11">
    <source>
        <dbReference type="SAM" id="MobiDB-lite"/>
    </source>
</evidence>
<feature type="transmembrane region" description="Helical" evidence="10">
    <location>
        <begin position="465"/>
        <end position="490"/>
    </location>
</feature>
<feature type="compositionally biased region" description="Basic and acidic residues" evidence="11">
    <location>
        <begin position="97"/>
        <end position="117"/>
    </location>
</feature>
<feature type="compositionally biased region" description="Low complexity" evidence="11">
    <location>
        <begin position="65"/>
        <end position="78"/>
    </location>
</feature>
<evidence type="ECO:0000256" key="10">
    <source>
        <dbReference type="RuleBase" id="RU363110"/>
    </source>
</evidence>
<gene>
    <name evidence="12" type="ORF">BMF94_1529</name>
</gene>
<feature type="compositionally biased region" description="Polar residues" evidence="11">
    <location>
        <begin position="39"/>
        <end position="52"/>
    </location>
</feature>
<dbReference type="PANTHER" id="PTHR12413">
    <property type="entry name" value="DOLICHYL GLYCOSYLTRANSFERASE"/>
    <property type="match status" value="1"/>
</dbReference>
<comment type="caution">
    <text evidence="10">Lacks conserved residue(s) required for the propagation of feature annotation.</text>
</comment>
<evidence type="ECO:0000313" key="13">
    <source>
        <dbReference type="Proteomes" id="UP000237144"/>
    </source>
</evidence>
<evidence type="ECO:0000256" key="9">
    <source>
        <dbReference type="ARBA" id="ARBA00023136"/>
    </source>
</evidence>
<comment type="caution">
    <text evidence="12">The sequence shown here is derived from an EMBL/GenBank/DDBJ whole genome shotgun (WGS) entry which is preliminary data.</text>
</comment>
<keyword evidence="5 10" id="KW-0808">Transferase</keyword>
<feature type="region of interest" description="Disordered" evidence="11">
    <location>
        <begin position="1"/>
        <end position="121"/>
    </location>
</feature>
<keyword evidence="6 10" id="KW-0812">Transmembrane</keyword>
<accession>A0A2S5BF50</accession>
<feature type="transmembrane region" description="Helical" evidence="10">
    <location>
        <begin position="308"/>
        <end position="327"/>
    </location>
</feature>
<feature type="transmembrane region" description="Helical" evidence="10">
    <location>
        <begin position="584"/>
        <end position="603"/>
    </location>
</feature>
<sequence length="697" mass="76527">MRERKTRAGEIDGDRQRQDPWASISESLLRARNEARVPSAQSVRSLRTQDSRVSYRRTAKKPADSASESGASLVSSHAPSSRDRDGTRQTFDPHGVSAERARRGGDAPSRSEQDSPARRWTSAVVKSTALRPYALALVLTCIVLVKWCIGLGGYSGRGEPPMRGDLEAQRHWIALTSSYLSTWPRLVRPVSPPSSPIRVPPSRWYFHDTAYWGLDYPPLTAYHSMLMGVIARLSGATARFVTLRPASASATEESLQAWNDSMRALELEGGLQLWMRTTVIVGDLLVWLSAVVVFARRNSHGSKGHARHLRNALVVVASIGLQPSLLLIDNGHFQYNSIMLGWTLWAVNCFQQGRDVLGGICFVLALSFKQMALYYAPAVFAYLLGKCFWLGGSAGFALFVNLGFAVVATFLAVLLPFCGSTEVLLQVAHRVFPFSRGIFEDKVANFWCTLNTVVKLRAVLSTAGLARLAMALTVVAVLPMMAILTGTGYALGRRRSTTGGGGAERRVPPILALLPQALFQSAMAFFLFSFQVHEKSILLPLMPLTLLMVDRDSARGTFDWELAVLVNNIATFSMWPLLRRDGLAVQYWVILLGWNLAIGYNPLRASRQSLRASSCTSFELIAAHELTFASAQAFYGAAASLHALEATSLPPSHLPDLFVVLNQTLSAVVFGLAWLWSNQRLLQDAWALIGIGHGEDQ</sequence>
<dbReference type="GO" id="GO:0005789">
    <property type="term" value="C:endoplasmic reticulum membrane"/>
    <property type="evidence" value="ECO:0007669"/>
    <property type="project" value="UniProtKB-SubCell"/>
</dbReference>
<evidence type="ECO:0000256" key="6">
    <source>
        <dbReference type="ARBA" id="ARBA00022692"/>
    </source>
</evidence>
<evidence type="ECO:0000256" key="5">
    <source>
        <dbReference type="ARBA" id="ARBA00022679"/>
    </source>
</evidence>
<feature type="transmembrane region" description="Helical" evidence="10">
    <location>
        <begin position="273"/>
        <end position="296"/>
    </location>
</feature>
<dbReference type="EMBL" id="PJQD01000016">
    <property type="protein sequence ID" value="POY75373.1"/>
    <property type="molecule type" value="Genomic_DNA"/>
</dbReference>
<name>A0A2S5BF50_9BASI</name>
<keyword evidence="9 10" id="KW-0472">Membrane</keyword>
<dbReference type="GO" id="GO:0042281">
    <property type="term" value="F:dolichyl pyrophosphate Man9GlcNAc2 alpha-1,3-glucosyltransferase activity"/>
    <property type="evidence" value="ECO:0007669"/>
    <property type="project" value="TreeGrafter"/>
</dbReference>
<dbReference type="InterPro" id="IPR004856">
    <property type="entry name" value="Glyco_trans_ALG6/ALG8"/>
</dbReference>
<comment type="pathway">
    <text evidence="2 10">Protein modification; protein glycosylation.</text>
</comment>
<evidence type="ECO:0000256" key="4">
    <source>
        <dbReference type="ARBA" id="ARBA00022676"/>
    </source>
</evidence>
<keyword evidence="8 10" id="KW-1133">Transmembrane helix</keyword>
<dbReference type="OrthoDB" id="5589195at2759"/>
<evidence type="ECO:0000256" key="3">
    <source>
        <dbReference type="ARBA" id="ARBA00008715"/>
    </source>
</evidence>
<comment type="subcellular location">
    <subcellularLocation>
        <location evidence="1 10">Endoplasmic reticulum membrane</location>
        <topology evidence="1 10">Multi-pass membrane protein</topology>
    </subcellularLocation>
</comment>
<dbReference type="PANTHER" id="PTHR12413:SF1">
    <property type="entry name" value="DOLICHYL PYROPHOSPHATE MAN9GLCNAC2 ALPHA-1,3-GLUCOSYLTRANSFERASE"/>
    <property type="match status" value="1"/>
</dbReference>
<reference evidence="12 13" key="1">
    <citation type="journal article" date="2018" name="Front. Microbiol.">
        <title>Prospects for Fungal Bioremediation of Acidic Radioactive Waste Sites: Characterization and Genome Sequence of Rhodotorula taiwanensis MD1149.</title>
        <authorList>
            <person name="Tkavc R."/>
            <person name="Matrosova V.Y."/>
            <person name="Grichenko O.E."/>
            <person name="Gostincar C."/>
            <person name="Volpe R.P."/>
            <person name="Klimenkova P."/>
            <person name="Gaidamakova E.K."/>
            <person name="Zhou C.E."/>
            <person name="Stewart B.J."/>
            <person name="Lyman M.G."/>
            <person name="Malfatti S.A."/>
            <person name="Rubinfeld B."/>
            <person name="Courtot M."/>
            <person name="Singh J."/>
            <person name="Dalgard C.L."/>
            <person name="Hamilton T."/>
            <person name="Frey K.G."/>
            <person name="Gunde-Cimerman N."/>
            <person name="Dugan L."/>
            <person name="Daly M.J."/>
        </authorList>
    </citation>
    <scope>NUCLEOTIDE SEQUENCE [LARGE SCALE GENOMIC DNA]</scope>
    <source>
        <strain evidence="12 13">MD1149</strain>
    </source>
</reference>
<organism evidence="12 13">
    <name type="scientific">Rhodotorula taiwanensis</name>
    <dbReference type="NCBI Taxonomy" id="741276"/>
    <lineage>
        <taxon>Eukaryota</taxon>
        <taxon>Fungi</taxon>
        <taxon>Dikarya</taxon>
        <taxon>Basidiomycota</taxon>
        <taxon>Pucciniomycotina</taxon>
        <taxon>Microbotryomycetes</taxon>
        <taxon>Sporidiobolales</taxon>
        <taxon>Sporidiobolaceae</taxon>
        <taxon>Rhodotorula</taxon>
    </lineage>
</organism>
<keyword evidence="7 10" id="KW-0256">Endoplasmic reticulum</keyword>
<evidence type="ECO:0000256" key="1">
    <source>
        <dbReference type="ARBA" id="ARBA00004477"/>
    </source>
</evidence>
<dbReference type="Proteomes" id="UP000237144">
    <property type="component" value="Unassembled WGS sequence"/>
</dbReference>
<comment type="similarity">
    <text evidence="3 10">Belongs to the ALG6/ALG8 glucosyltransferase family.</text>
</comment>
<dbReference type="UniPathway" id="UPA00378"/>
<keyword evidence="4 10" id="KW-0328">Glycosyltransferase</keyword>